<evidence type="ECO:0000313" key="4">
    <source>
        <dbReference type="Proteomes" id="UP000218644"/>
    </source>
</evidence>
<proteinExistence type="predicted"/>
<keyword evidence="2" id="KW-0732">Signal</keyword>
<sequence length="133" mass="14567">MSKTPSHRLARSAAGLLLGALLCAAWSQPALARKPARAPSDSQLQANALQRCDAHTDPRFCEARVRGGNGVRITGSVRGGGLFRENLLGAAMAQRGKPVLMTWQQRGVLTTYERMPAPPSSQHYTRDPQRWYN</sequence>
<feature type="chain" id="PRO_5013036451" evidence="2">
    <location>
        <begin position="33"/>
        <end position="133"/>
    </location>
</feature>
<evidence type="ECO:0000256" key="1">
    <source>
        <dbReference type="SAM" id="MobiDB-lite"/>
    </source>
</evidence>
<dbReference type="EMBL" id="NSJD01000006">
    <property type="protein sequence ID" value="PAT40381.1"/>
    <property type="molecule type" value="Genomic_DNA"/>
</dbReference>
<evidence type="ECO:0000256" key="2">
    <source>
        <dbReference type="SAM" id="SignalP"/>
    </source>
</evidence>
<name>A0A2A2ARM7_9BURK</name>
<protein>
    <submittedName>
        <fullName evidence="3">Uncharacterized protein</fullName>
    </submittedName>
</protein>
<accession>A0A2A2ARM7</accession>
<reference evidence="3 4" key="1">
    <citation type="submission" date="2017-08" db="EMBL/GenBank/DDBJ databases">
        <title>WGS of Clinical strains of the CDC Group NO-1 linked to zoonotic infections in humans.</title>
        <authorList>
            <person name="Bernier A.-M."/>
            <person name="Bernard K."/>
        </authorList>
    </citation>
    <scope>NUCLEOTIDE SEQUENCE [LARGE SCALE GENOMIC DNA]</scope>
    <source>
        <strain evidence="3 4">NML79-0751</strain>
    </source>
</reference>
<evidence type="ECO:0000313" key="3">
    <source>
        <dbReference type="EMBL" id="PAT40381.1"/>
    </source>
</evidence>
<feature type="compositionally biased region" description="Basic and acidic residues" evidence="1">
    <location>
        <begin position="124"/>
        <end position="133"/>
    </location>
</feature>
<comment type="caution">
    <text evidence="3">The sequence shown here is derived from an EMBL/GenBank/DDBJ whole genome shotgun (WGS) entry which is preliminary data.</text>
</comment>
<feature type="signal peptide" evidence="2">
    <location>
        <begin position="1"/>
        <end position="32"/>
    </location>
</feature>
<dbReference type="AlphaFoldDB" id="A0A2A2ARM7"/>
<dbReference type="Proteomes" id="UP000218644">
    <property type="component" value="Unassembled WGS sequence"/>
</dbReference>
<dbReference type="RefSeq" id="WP_095556743.1">
    <property type="nucleotide sequence ID" value="NZ_NSJD01000006.1"/>
</dbReference>
<feature type="region of interest" description="Disordered" evidence="1">
    <location>
        <begin position="114"/>
        <end position="133"/>
    </location>
</feature>
<gene>
    <name evidence="3" type="ORF">CK623_05800</name>
</gene>
<organism evidence="3 4">
    <name type="scientific">Vandammella animalimorsus</name>
    <dbReference type="NCBI Taxonomy" id="2029117"/>
    <lineage>
        <taxon>Bacteria</taxon>
        <taxon>Pseudomonadati</taxon>
        <taxon>Pseudomonadota</taxon>
        <taxon>Betaproteobacteria</taxon>
        <taxon>Burkholderiales</taxon>
        <taxon>Comamonadaceae</taxon>
        <taxon>Vandammella</taxon>
    </lineage>
</organism>